<organism evidence="2 3">
    <name type="scientific">Massilia rubra</name>
    <dbReference type="NCBI Taxonomy" id="2607910"/>
    <lineage>
        <taxon>Bacteria</taxon>
        <taxon>Pseudomonadati</taxon>
        <taxon>Pseudomonadota</taxon>
        <taxon>Betaproteobacteria</taxon>
        <taxon>Burkholderiales</taxon>
        <taxon>Oxalobacteraceae</taxon>
        <taxon>Telluria group</taxon>
        <taxon>Massilia</taxon>
    </lineage>
</organism>
<dbReference type="EMBL" id="VUYU01000007">
    <property type="protein sequence ID" value="NHZ34462.1"/>
    <property type="molecule type" value="Genomic_DNA"/>
</dbReference>
<dbReference type="RefSeq" id="WP_167224965.1">
    <property type="nucleotide sequence ID" value="NZ_VUYU01000007.1"/>
</dbReference>
<evidence type="ECO:0000313" key="3">
    <source>
        <dbReference type="Proteomes" id="UP000785613"/>
    </source>
</evidence>
<name>A0ABX0LRD7_9BURK</name>
<comment type="caution">
    <text evidence="2">The sequence shown here is derived from an EMBL/GenBank/DDBJ whole genome shotgun (WGS) entry which is preliminary data.</text>
</comment>
<evidence type="ECO:0008006" key="4">
    <source>
        <dbReference type="Google" id="ProtNLM"/>
    </source>
</evidence>
<keyword evidence="3" id="KW-1185">Reference proteome</keyword>
<sequence>MTFVTTSSAKPHSICSLCLRQVLFVNSASGVDALGHGTPCFAAGFPTSEKGGRKNLPMSTLLPHYFWATTMTFSGKLPGKTAYSGIRRPTTRSAGVTSHGTSTGGQWDERQSKQYSLVAGVELCFQFEIPPHVQGQWIAFGGWFLATGDVDVTIDSPFPKFTLSPPRAPDWSKMGSMWQGSGAACVATLAVKARSNTTFTVWNFACGIVRNPGCFSGSGFVECDGGSYLQRMHDLSPEAHLWEQEGAVSLHLSQDTALDLSDGEPITVKSCNRCGRFLPVNFQNERATLSFSNHCVANRPCKHPLFGAPRHIKTGEAIQLEYGFQLECRYCKKYCVNWMHNRQRTAAQMKEDGARRRFFELLIAELFQESKQLAYKEKNGRELADYIWNKFEKKCFSCGDDLPRVNDMHLDHTRPLALLWPLDETATALCGPCNSSKSDKFPSDFYEKPALEILSKITGIPLVELETPAPNMVVVNELIANLEWFFSEFLTCEVMTKERDGKVAAELVVKALQKTLDRCPSGAPIDLRAEYERRLSNQR</sequence>
<reference evidence="2 3" key="1">
    <citation type="submission" date="2019-09" db="EMBL/GenBank/DDBJ databases">
        <title>Taxonomy of Antarctic Massilia spp.: description of Massilia rubra sp. nov., Massilia aquatica sp. nov., Massilia mucilaginosa sp. nov., Massilia frigida sp. nov. isolated from streams, lakes and regoliths.</title>
        <authorList>
            <person name="Holochova P."/>
            <person name="Sedlacek I."/>
            <person name="Kralova S."/>
            <person name="Maslanova I."/>
            <person name="Busse H.-J."/>
            <person name="Stankova E."/>
            <person name="Vrbovska V."/>
            <person name="Kovarovic V."/>
            <person name="Bartak M."/>
            <person name="Svec P."/>
            <person name="Pantucek R."/>
        </authorList>
    </citation>
    <scope>NUCLEOTIDE SEQUENCE [LARGE SCALE GENOMIC DNA]</scope>
    <source>
        <strain evidence="2 3">CCM 8692</strain>
    </source>
</reference>
<dbReference type="Proteomes" id="UP000785613">
    <property type="component" value="Unassembled WGS sequence"/>
</dbReference>
<evidence type="ECO:0000313" key="2">
    <source>
        <dbReference type="EMBL" id="NHZ34462.1"/>
    </source>
</evidence>
<accession>A0ABX0LRD7</accession>
<evidence type="ECO:0000256" key="1">
    <source>
        <dbReference type="SAM" id="MobiDB-lite"/>
    </source>
</evidence>
<proteinExistence type="predicted"/>
<gene>
    <name evidence="2" type="ORF">F0185_12805</name>
</gene>
<feature type="region of interest" description="Disordered" evidence="1">
    <location>
        <begin position="88"/>
        <end position="107"/>
    </location>
</feature>
<protein>
    <recommendedName>
        <fullName evidence="4">HNH domain-containing protein</fullName>
    </recommendedName>
</protein>
<dbReference type="Gene3D" id="1.10.30.50">
    <property type="match status" value="1"/>
</dbReference>
<feature type="compositionally biased region" description="Polar residues" evidence="1">
    <location>
        <begin position="91"/>
        <end position="105"/>
    </location>
</feature>